<dbReference type="EMBL" id="PGVE01000028">
    <property type="protein sequence ID" value="PLS07217.1"/>
    <property type="molecule type" value="Genomic_DNA"/>
</dbReference>
<sequence>MSVRFWGTVLFLLFVILEEAIYYSWNRYLYGKNIEMRQKWKTRILNVRSLFRRKKQMVIQHSDQEKSSS</sequence>
<comment type="caution">
    <text evidence="1">The sequence shown here is derived from an EMBL/GenBank/DDBJ whole genome shotgun (WGS) entry which is preliminary data.</text>
</comment>
<evidence type="ECO:0000313" key="2">
    <source>
        <dbReference type="Proteomes" id="UP000234950"/>
    </source>
</evidence>
<dbReference type="RefSeq" id="WP_101646958.1">
    <property type="nucleotide sequence ID" value="NZ_PGVE01000028.1"/>
</dbReference>
<dbReference type="AlphaFoldDB" id="A0A2N5HP15"/>
<keyword evidence="2" id="KW-1185">Reference proteome</keyword>
<organism evidence="1 2">
    <name type="scientific">Neobacillus cucumis</name>
    <dbReference type="NCBI Taxonomy" id="1740721"/>
    <lineage>
        <taxon>Bacteria</taxon>
        <taxon>Bacillati</taxon>
        <taxon>Bacillota</taxon>
        <taxon>Bacilli</taxon>
        <taxon>Bacillales</taxon>
        <taxon>Bacillaceae</taxon>
        <taxon>Neobacillus</taxon>
    </lineage>
</organism>
<protein>
    <submittedName>
        <fullName evidence="1">Uncharacterized protein</fullName>
    </submittedName>
</protein>
<evidence type="ECO:0000313" key="1">
    <source>
        <dbReference type="EMBL" id="PLS07217.1"/>
    </source>
</evidence>
<reference evidence="1 2" key="1">
    <citation type="submission" date="2017-11" db="EMBL/GenBank/DDBJ databases">
        <title>Comparitive Functional Genomics of Dry Heat Resistant strains isolated from the Viking Spacecraft.</title>
        <authorList>
            <person name="Seuylemezian A."/>
            <person name="Cooper K."/>
            <person name="Vaishampayan P."/>
        </authorList>
    </citation>
    <scope>NUCLEOTIDE SEQUENCE [LARGE SCALE GENOMIC DNA]</scope>
    <source>
        <strain evidence="1 2">V32-6</strain>
    </source>
</reference>
<gene>
    <name evidence="1" type="ORF">CVD27_05935</name>
</gene>
<dbReference type="Proteomes" id="UP000234950">
    <property type="component" value="Unassembled WGS sequence"/>
</dbReference>
<proteinExistence type="predicted"/>
<accession>A0A2N5HP15</accession>
<dbReference type="OrthoDB" id="2897526at2"/>
<name>A0A2N5HP15_9BACI</name>